<gene>
    <name evidence="1" type="ORF">SERLADRAFT_479043</name>
</gene>
<protein>
    <submittedName>
        <fullName evidence="1">Uncharacterized protein</fullName>
    </submittedName>
</protein>
<organism>
    <name type="scientific">Serpula lacrymans var. lacrymans (strain S7.9)</name>
    <name type="common">Dry rot fungus</name>
    <dbReference type="NCBI Taxonomy" id="578457"/>
    <lineage>
        <taxon>Eukaryota</taxon>
        <taxon>Fungi</taxon>
        <taxon>Dikarya</taxon>
        <taxon>Basidiomycota</taxon>
        <taxon>Agaricomycotina</taxon>
        <taxon>Agaricomycetes</taxon>
        <taxon>Agaricomycetidae</taxon>
        <taxon>Boletales</taxon>
        <taxon>Coniophorineae</taxon>
        <taxon>Serpulaceae</taxon>
        <taxon>Serpula</taxon>
    </lineage>
</organism>
<dbReference type="EMBL" id="GL945443">
    <property type="protein sequence ID" value="EGO19516.1"/>
    <property type="molecule type" value="Genomic_DNA"/>
</dbReference>
<accession>F8PB76</accession>
<dbReference type="AlphaFoldDB" id="F8PB76"/>
<evidence type="ECO:0000313" key="1">
    <source>
        <dbReference type="EMBL" id="EGO19516.1"/>
    </source>
</evidence>
<dbReference type="GeneID" id="18821278"/>
<dbReference type="KEGG" id="sla:SERLADRAFT_479043"/>
<dbReference type="RefSeq" id="XP_007323649.1">
    <property type="nucleotide sequence ID" value="XM_007323587.1"/>
</dbReference>
<dbReference type="OrthoDB" id="3133286at2759"/>
<feature type="non-terminal residue" evidence="1">
    <location>
        <position position="1"/>
    </location>
</feature>
<dbReference type="HOGENOM" id="CLU_047728_0_0_1"/>
<sequence length="133" mass="15736">GETYRVLWYRLHPGKILVRGINGNITIPFIPYWEAPYNDGIPLAPLAALVPLKLRGWTDHCDCDEWYQRKKRWNDIADLEELVQIAVNEGVWINREKETWLALWFVQEAKQRVQRFVRELPYAGFDWKAIGLV</sequence>
<name>F8PB76_SERL9</name>
<dbReference type="Proteomes" id="UP000008064">
    <property type="component" value="Unassembled WGS sequence"/>
</dbReference>
<reference evidence="1" key="1">
    <citation type="submission" date="2011-04" db="EMBL/GenBank/DDBJ databases">
        <title>Evolution of plant cell wall degrading machinery underlies the functional diversity of forest fungi.</title>
        <authorList>
            <consortium name="US DOE Joint Genome Institute (JGI-PGF)"/>
            <person name="Eastwood D.C."/>
            <person name="Floudas D."/>
            <person name="Binder M."/>
            <person name="Majcherczyk A."/>
            <person name="Schneider P."/>
            <person name="Aerts A."/>
            <person name="Asiegbu F.O."/>
            <person name="Baker S.E."/>
            <person name="Barry K."/>
            <person name="Bendiksby M."/>
            <person name="Blumentritt M."/>
            <person name="Coutinho P.M."/>
            <person name="Cullen D."/>
            <person name="Cullen D."/>
            <person name="Gathman A."/>
            <person name="Goodell B."/>
            <person name="Henrissat B."/>
            <person name="Ihrmark K."/>
            <person name="Kauserud H."/>
            <person name="Kohler A."/>
            <person name="LaButti K."/>
            <person name="Lapidus A."/>
            <person name="Lavin J.L."/>
            <person name="Lee Y.-H."/>
            <person name="Lindquist E."/>
            <person name="Lilly W."/>
            <person name="Lucas S."/>
            <person name="Morin E."/>
            <person name="Murat C."/>
            <person name="Oguiza J.A."/>
            <person name="Park J."/>
            <person name="Pisabarro A.G."/>
            <person name="Riley R."/>
            <person name="Rosling A."/>
            <person name="Salamov A."/>
            <person name="Schmidt O."/>
            <person name="Schmutz J."/>
            <person name="Skrede I."/>
            <person name="Stenlid J."/>
            <person name="Wiebenga A."/>
            <person name="Xie X."/>
            <person name="Kues U."/>
            <person name="Hibbett D.S."/>
            <person name="Hoffmeister D."/>
            <person name="Hogberg N."/>
            <person name="Martin F."/>
            <person name="Grigoriev I.V."/>
            <person name="Watkinson S.C."/>
        </authorList>
    </citation>
    <scope>NUCLEOTIDE SEQUENCE</scope>
    <source>
        <strain evidence="1">S7.9</strain>
    </source>
</reference>
<proteinExistence type="predicted"/>